<keyword evidence="1" id="KW-0812">Transmembrane</keyword>
<gene>
    <name evidence="2" type="ORF">Krac_5693</name>
</gene>
<evidence type="ECO:0000256" key="1">
    <source>
        <dbReference type="SAM" id="Phobius"/>
    </source>
</evidence>
<dbReference type="InParanoid" id="D6TWM8"/>
<dbReference type="AlphaFoldDB" id="D6TWM8"/>
<evidence type="ECO:0000313" key="2">
    <source>
        <dbReference type="EMBL" id="EFH84611.1"/>
    </source>
</evidence>
<proteinExistence type="predicted"/>
<comment type="caution">
    <text evidence="2">The sequence shown here is derived from an EMBL/GenBank/DDBJ whole genome shotgun (WGS) entry which is preliminary data.</text>
</comment>
<name>D6TWM8_KTERA</name>
<protein>
    <submittedName>
        <fullName evidence="2">Uncharacterized protein</fullName>
    </submittedName>
</protein>
<keyword evidence="1" id="KW-0472">Membrane</keyword>
<accession>D6TWM8</accession>
<feature type="transmembrane region" description="Helical" evidence="1">
    <location>
        <begin position="20"/>
        <end position="40"/>
    </location>
</feature>
<evidence type="ECO:0000313" key="3">
    <source>
        <dbReference type="Proteomes" id="UP000004508"/>
    </source>
</evidence>
<dbReference type="Proteomes" id="UP000004508">
    <property type="component" value="Unassembled WGS sequence"/>
</dbReference>
<sequence length="68" mass="7351">MLDFWSTGATSLLFGNPHHPIIGGTSPIIPLTGIALVTILNKMIKIVQCVQFKITGKSPCPTMTQEEL</sequence>
<keyword evidence="1" id="KW-1133">Transmembrane helix</keyword>
<reference evidence="2 3" key="1">
    <citation type="journal article" date="2011" name="Stand. Genomic Sci.">
        <title>Non-contiguous finished genome sequence and contextual data of the filamentous soil bacterium Ktedonobacter racemifer type strain (SOSP1-21).</title>
        <authorList>
            <person name="Chang Y.J."/>
            <person name="Land M."/>
            <person name="Hauser L."/>
            <person name="Chertkov O."/>
            <person name="Del Rio T.G."/>
            <person name="Nolan M."/>
            <person name="Copeland A."/>
            <person name="Tice H."/>
            <person name="Cheng J.F."/>
            <person name="Lucas S."/>
            <person name="Han C."/>
            <person name="Goodwin L."/>
            <person name="Pitluck S."/>
            <person name="Ivanova N."/>
            <person name="Ovchinikova G."/>
            <person name="Pati A."/>
            <person name="Chen A."/>
            <person name="Palaniappan K."/>
            <person name="Mavromatis K."/>
            <person name="Liolios K."/>
            <person name="Brettin T."/>
            <person name="Fiebig A."/>
            <person name="Rohde M."/>
            <person name="Abt B."/>
            <person name="Goker M."/>
            <person name="Detter J.C."/>
            <person name="Woyke T."/>
            <person name="Bristow J."/>
            <person name="Eisen J.A."/>
            <person name="Markowitz V."/>
            <person name="Hugenholtz P."/>
            <person name="Kyrpides N.C."/>
            <person name="Klenk H.P."/>
            <person name="Lapidus A."/>
        </authorList>
    </citation>
    <scope>NUCLEOTIDE SEQUENCE [LARGE SCALE GENOMIC DNA]</scope>
    <source>
        <strain evidence="3">DSM 44963</strain>
    </source>
</reference>
<dbReference type="EMBL" id="ADVG01000003">
    <property type="protein sequence ID" value="EFH84611.1"/>
    <property type="molecule type" value="Genomic_DNA"/>
</dbReference>
<organism evidence="2 3">
    <name type="scientific">Ktedonobacter racemifer DSM 44963</name>
    <dbReference type="NCBI Taxonomy" id="485913"/>
    <lineage>
        <taxon>Bacteria</taxon>
        <taxon>Bacillati</taxon>
        <taxon>Chloroflexota</taxon>
        <taxon>Ktedonobacteria</taxon>
        <taxon>Ktedonobacterales</taxon>
        <taxon>Ktedonobacteraceae</taxon>
        <taxon>Ktedonobacter</taxon>
    </lineage>
</organism>
<keyword evidence="3" id="KW-1185">Reference proteome</keyword>